<sequence length="165" mass="18291">MTSKDCKTSIVPDIDYFIQRGAPHCDDPVDGLDPTADNYSSPLTGDEEESPLKCYKLDEDEDIVDNTVYVNGEGKPNKPSSRMLDVQNAIDSLDPQHLNPGVQPGDIEAIGSIILAVLIALVIICTLTYYAFSAYSQPHGAFWAFLKKWALKWPRWWFCPPGAAQ</sequence>
<evidence type="ECO:0000313" key="3">
    <source>
        <dbReference type="EMBL" id="QHU32062.1"/>
    </source>
</evidence>
<name>A0A6C0LS22_9ZZZZ</name>
<keyword evidence="2" id="KW-0472">Membrane</keyword>
<dbReference type="EMBL" id="MN740535">
    <property type="protein sequence ID" value="QHU32062.1"/>
    <property type="molecule type" value="Genomic_DNA"/>
</dbReference>
<reference evidence="3" key="1">
    <citation type="journal article" date="2020" name="Nature">
        <title>Giant virus diversity and host interactions through global metagenomics.</title>
        <authorList>
            <person name="Schulz F."/>
            <person name="Roux S."/>
            <person name="Paez-Espino D."/>
            <person name="Jungbluth S."/>
            <person name="Walsh D.A."/>
            <person name="Denef V.J."/>
            <person name="McMahon K.D."/>
            <person name="Konstantinidis K.T."/>
            <person name="Eloe-Fadrosh E.A."/>
            <person name="Kyrpides N.C."/>
            <person name="Woyke T."/>
        </authorList>
    </citation>
    <scope>NUCLEOTIDE SEQUENCE</scope>
    <source>
        <strain evidence="3">GVMAG-M-3300027963-41</strain>
    </source>
</reference>
<accession>A0A6C0LS22</accession>
<keyword evidence="2" id="KW-1133">Transmembrane helix</keyword>
<evidence type="ECO:0000256" key="2">
    <source>
        <dbReference type="SAM" id="Phobius"/>
    </source>
</evidence>
<feature type="region of interest" description="Disordered" evidence="1">
    <location>
        <begin position="25"/>
        <end position="49"/>
    </location>
</feature>
<protein>
    <submittedName>
        <fullName evidence="3">Uncharacterized protein</fullName>
    </submittedName>
</protein>
<organism evidence="3">
    <name type="scientific">viral metagenome</name>
    <dbReference type="NCBI Taxonomy" id="1070528"/>
    <lineage>
        <taxon>unclassified sequences</taxon>
        <taxon>metagenomes</taxon>
        <taxon>organismal metagenomes</taxon>
    </lineage>
</organism>
<dbReference type="AlphaFoldDB" id="A0A6C0LS22"/>
<proteinExistence type="predicted"/>
<feature type="transmembrane region" description="Helical" evidence="2">
    <location>
        <begin position="109"/>
        <end position="132"/>
    </location>
</feature>
<evidence type="ECO:0000256" key="1">
    <source>
        <dbReference type="SAM" id="MobiDB-lite"/>
    </source>
</evidence>
<keyword evidence="2" id="KW-0812">Transmembrane</keyword>